<keyword evidence="4" id="KW-1185">Reference proteome</keyword>
<feature type="compositionally biased region" description="Polar residues" evidence="1">
    <location>
        <begin position="93"/>
        <end position="102"/>
    </location>
</feature>
<feature type="compositionally biased region" description="Pro residues" evidence="1">
    <location>
        <begin position="256"/>
        <end position="266"/>
    </location>
</feature>
<reference evidence="3 4" key="1">
    <citation type="journal article" date="2018" name="Evol. Lett.">
        <title>Horizontal gene cluster transfer increased hallucinogenic mushroom diversity.</title>
        <authorList>
            <person name="Reynolds H.T."/>
            <person name="Vijayakumar V."/>
            <person name="Gluck-Thaler E."/>
            <person name="Korotkin H.B."/>
            <person name="Matheny P.B."/>
            <person name="Slot J.C."/>
        </authorList>
    </citation>
    <scope>NUCLEOTIDE SEQUENCE [LARGE SCALE GENOMIC DNA]</scope>
    <source>
        <strain evidence="3 4">2631</strain>
    </source>
</reference>
<dbReference type="AlphaFoldDB" id="A0A409XQZ6"/>
<protein>
    <recommendedName>
        <fullName evidence="2">EH domain-containing protein</fullName>
    </recommendedName>
</protein>
<feature type="compositionally biased region" description="Pro residues" evidence="1">
    <location>
        <begin position="188"/>
        <end position="197"/>
    </location>
</feature>
<dbReference type="OrthoDB" id="10045710at2759"/>
<proteinExistence type="predicted"/>
<feature type="region of interest" description="Disordered" evidence="1">
    <location>
        <begin position="251"/>
        <end position="321"/>
    </location>
</feature>
<feature type="compositionally biased region" description="Polar residues" evidence="1">
    <location>
        <begin position="462"/>
        <end position="475"/>
    </location>
</feature>
<feature type="compositionally biased region" description="Low complexity" evidence="1">
    <location>
        <begin position="107"/>
        <end position="120"/>
    </location>
</feature>
<dbReference type="STRING" id="93625.A0A409XQZ6"/>
<dbReference type="Gene3D" id="1.10.238.10">
    <property type="entry name" value="EF-hand"/>
    <property type="match status" value="1"/>
</dbReference>
<dbReference type="EMBL" id="NHYD01000797">
    <property type="protein sequence ID" value="PPQ93232.1"/>
    <property type="molecule type" value="Genomic_DNA"/>
</dbReference>
<comment type="caution">
    <text evidence="3">The sequence shown here is derived from an EMBL/GenBank/DDBJ whole genome shotgun (WGS) entry which is preliminary data.</text>
</comment>
<sequence>MPATSSVQTRISAFESLSRPSPSPSPPNLGRKTSLLDLKDWIVDDGPASKTPTAPVYPPLISLQSPSPRPIPKPKPPSLTVDHSHRYPPLSLTLDSPRNSTPGHAPSSSISSFHSVSLSSDTDPSTPGSVAGFIATFPMDDDYRQHTDSDSVSLSESYEQVSTSSLASPATERLISLDWEKALAKRGPVPPKLPQRPPSTRSSFKPTPPPSHPVSRAASVSGSTPTSPILRPAISAAASSSSLALAAATINTPYTPRRPAPPPPPSRSSDRSSIRSIATTNSYSSSSYSHSHSQPQPQPPRSVHHTPSLLSLKTKRPTPVPLAARKRYEAVFANNVVQRRRAEKRRSDDEKPALLSPTEARGRRAVGWRGLSIDLITADELAQSPTSDHSVDERIGPDENLEGPIVRFIWKRSGLSNAQLSDIWNECDITGKGALSLEAFVKGMWRIDEELRRAQTQAIKSATNGAAAYRSNSLRSAHKPPHRPRDILR</sequence>
<dbReference type="SUPFAM" id="SSF47473">
    <property type="entry name" value="EF-hand"/>
    <property type="match status" value="1"/>
</dbReference>
<feature type="compositionally biased region" description="Pro residues" evidence="1">
    <location>
        <begin position="67"/>
        <end position="77"/>
    </location>
</feature>
<feature type="region of interest" description="Disordered" evidence="1">
    <location>
        <begin position="462"/>
        <end position="489"/>
    </location>
</feature>
<evidence type="ECO:0000313" key="4">
    <source>
        <dbReference type="Proteomes" id="UP000283269"/>
    </source>
</evidence>
<accession>A0A409XQZ6</accession>
<feature type="region of interest" description="Disordered" evidence="1">
    <location>
        <begin position="186"/>
        <end position="226"/>
    </location>
</feature>
<evidence type="ECO:0000259" key="2">
    <source>
        <dbReference type="Pfam" id="PF12763"/>
    </source>
</evidence>
<evidence type="ECO:0000313" key="3">
    <source>
        <dbReference type="EMBL" id="PPQ93232.1"/>
    </source>
</evidence>
<dbReference type="Proteomes" id="UP000283269">
    <property type="component" value="Unassembled WGS sequence"/>
</dbReference>
<dbReference type="InterPro" id="IPR011992">
    <property type="entry name" value="EF-hand-dom_pair"/>
</dbReference>
<dbReference type="InterPro" id="IPR000261">
    <property type="entry name" value="EH_dom"/>
</dbReference>
<feature type="compositionally biased region" description="Polar residues" evidence="1">
    <location>
        <begin position="150"/>
        <end position="168"/>
    </location>
</feature>
<organism evidence="3 4">
    <name type="scientific">Psilocybe cyanescens</name>
    <dbReference type="NCBI Taxonomy" id="93625"/>
    <lineage>
        <taxon>Eukaryota</taxon>
        <taxon>Fungi</taxon>
        <taxon>Dikarya</taxon>
        <taxon>Basidiomycota</taxon>
        <taxon>Agaricomycotina</taxon>
        <taxon>Agaricomycetes</taxon>
        <taxon>Agaricomycetidae</taxon>
        <taxon>Agaricales</taxon>
        <taxon>Agaricineae</taxon>
        <taxon>Strophariaceae</taxon>
        <taxon>Psilocybe</taxon>
    </lineage>
</organism>
<feature type="compositionally biased region" description="Polar residues" evidence="1">
    <location>
        <begin position="1"/>
        <end position="11"/>
    </location>
</feature>
<gene>
    <name evidence="3" type="ORF">CVT25_015230</name>
</gene>
<name>A0A409XQZ6_PSICY</name>
<feature type="compositionally biased region" description="Low complexity" evidence="1">
    <location>
        <begin position="274"/>
        <end position="295"/>
    </location>
</feature>
<dbReference type="Pfam" id="PF12763">
    <property type="entry name" value="EH"/>
    <property type="match status" value="1"/>
</dbReference>
<feature type="domain" description="EH" evidence="2">
    <location>
        <begin position="400"/>
        <end position="461"/>
    </location>
</feature>
<evidence type="ECO:0000256" key="1">
    <source>
        <dbReference type="SAM" id="MobiDB-lite"/>
    </source>
</evidence>
<feature type="region of interest" description="Disordered" evidence="1">
    <location>
        <begin position="1"/>
        <end position="169"/>
    </location>
</feature>
<dbReference type="InParanoid" id="A0A409XQZ6"/>